<keyword evidence="2" id="KW-0378">Hydrolase</keyword>
<sequence>MVIYNALPRKEYERIFMCNTAKEIWKTLLITHQGNNQVKDNKIDLLVQLYEQFVISKDESIYSAFARFNTIITSLKALDEGYSSKNYVRKFLRALHPKWRAKVTAIEESKDLTSLSLDELIRNLKVHEMIIKKDSEIVKAKGERKSLALKAKKESSDEECSTSGSEDEEYAMAVRDFKKFFKRRGRFVRQPRNDKKTFQRSRDDKNGKGDRKCFRCGDPNHLIEMSQSHRKDKNQRDFIGEDDEKVKDETCLVAQASSEAYNGGNVIFGSNLRDNIIGKGTISNDSLKIDNVEHVDNLRFNLLSIRQICDNKCRVTFSEHDSEITKDGKVIGRGIRKKGLYVMKLGNKPNDKICLATIDENSTLWHRRLDHANMRLIQSLASKELVRNLPRLKFDQHFCDACKIGKQAHASHKGKNIVSMTKCLELLHMDLFGPSAIRSYVRNHYTLVLVDDYSSFCNPREIHNFSAPRTPQSNGVVERKNRTLQEMSRTMLNEQSLPQKFWCNTVDTSTYILNRILIRAILGKTPYELLRGRKPTLDYFRVFGSKCFILNTKDYLTKFDPKSYECVFLGYSQNSKAYIILNKHTRKVEESLNVTFDETPPPSKTSPLVDDDLDEEEAIKVTKKKNLENDIEDETLEIDKIVNIKESRNHPLENVIGNLNQRTLRSQAQNQSNFFCFISTIEPKNVNEALTDDSWIVAMQEELNQFIANDVWELVPQPRNMTIIGTKWVFRNKLDENGIVSRNKATSTTRYNSLYPLPPPPPHAAPGPPPPPSPDYDETYAPVARLESIRILLAYACALDFKLFQMDVKSAFLNGFINEEVYVAQPPGFIDFEKPDHVYKLKKALYGLKQAPKAWVTAINQTEVSASCIDEFDKFHPTKLGETLHEYYLRFTLLLNDMNIYKMPLEQFQDLHTTNVDQLHAHLQQHERHAIEVRLMHERNPDPLALVASHQLTQPAYQTHLHPHQQSLPQQHISPYQSSQFLTPYHHQYSTPLSSTYPTNEYQSTVHHNVYSQQPSIPQLEYAPTTYQQQQPEFSQPDSSLVVPVFQKGDDPIDAINHMMSFLTAVVTSRYPTTNNQLRTSSNPRQQATIYDGKVTVQPVQGRHTSYAAGTTRKFTPGASGSNTGKPRTVICYKLQGEGHIASSATKPKRKWVETWFNDIVLLVRLSRVGQRFNRGRDSIWQIQGLPDVQNSHSDLTHNVLNQDNLNCDLFNQSEQIMTSSEQSNDETVQNSNSSAQQDVLILSMFDQITTQVTHCNSVNKALSTELDRYKEEVKESAEIAHLKQNLFEQGQEKDSLMKTVSELKNKLQLEENRNIEREIELEKKIKQLDNINFKRGQSAQTVHFGPPLVPSHSSTTVIVRLSKKEPPATAITEGRGELADVQKVFYQMEQAVEQHRLESKTFEVKMNQVLGENERLLEQAIDKDIVQTVVNLSVNASGEIVPECQKCLELETELVKKKDFVDKETYDKLCKCFTNLEKHCITMEADSQLNQEIFQQENSVLNQNAPSFSQLFELSELKAQSQAKDTVIVKLKEQIKSLKGNGEDSSTYKQLYDSIKPKRVQSKEQCDALIKQVNIKSAEISDLNAKLQEQGLVIAALKNELRKLKGKALDNKESVTHSVDPIMDKDNMEPITPKLLNKRTAHSSYIKHTQEEALVLRDIVEHVKANYPHDPLLESAVRYTKVIQDLLSHISRSCPSINNCGPQKTEAIPRKKDKQVRFAETLTLTENTKPASTSNIVANKRVLHSTGVRHSTCASGSQPSGNTKNDRIPQPPSSNLKNKVEAHHRNVKTSLNKKNGAVNVKGSAVVQNLKKQDNSDSICVSSNDCMSSDNLCVSNAVNVVKSRAKSKKHTSKKDSWKPTGKVFTQIGYIWRPTGRTFTIVGNACPLTRITTTNEVPSRKPIVLDSESPKPVVKLVYSRKSRNNTNAESVSKTKVLKPMSANKQEPSKSWGSTKTNIPSTSLNECRSSKSSSVKLNRTKVAKINGFWRPYQMEMFLSQGFFTSKDLGFNLFLWTILEDDGNPLHLYIVKGSKTKSWLWHRRLSHLNFGAINHLARHGLVRGLPKLKFEKDHLCSACALGKSSKKPHKPKSEDTNQEKLYLLHMDLCGPMRVASVNGKKYILVIVDDYSRFTWVKCLRSKDEAPAFIINFLKMIQVRLKETVRRIRTDNGTEFVNQTLREYYEKVGISHETSVARSPQQNGVVERRNRTLIEAARTMLIYAKAPLFLWAEAVATACYTQNRSMIRRRHGKTPYELLHDKPPDLSYLHVFGALCYPTNDCENLGKLQPKADIGIFIGYAPTKKAFRIYNRRTRRIIETIHVDFDELTAMASEHSSSGPALHDMTPVTITPEVIAPIPEVVAPEHAVLTGSPSLTTVDQDASSPSNSHTTQETQTPIISHNVEEDNHDIEVAHIGNDPYFGIPILEVTSDQSSSSDVIHTIVPPDHQVSEHNSKWTKDHPLENIIGNLDRPVSTRLQLHEQALFCYYDAFLTSELVPPPDKAFVITLKWIYKVKLDELGGILKNKARLVARGYRQEEGIDFEESFAPVARLEAIRIFLAFAAHMNMVVYQMDVKTAFLNGNLREEVYVSQPDGFVDPDKPNYVYKLKKALYGLKQAPRAWYDMLSSFLISNDFSKGSVDPTLFIRREGKELLLISQNPRGIFINKSKYALKSLKKYGFESCDPVDTPMVENSKLDEDKEGKAVDPSHYRGMIGTLLYLSAVDLTYNFLYACMPGINAVKRIFRYLKRTVHRGLWYPKDSSIALTVFADADHAGCQVTRRSTSGSI</sequence>
<reference evidence="6" key="1">
    <citation type="journal article" date="2022" name="Int. J. Mol. Sci.">
        <title>Draft Genome of Tanacetum Coccineum: Genomic Comparison of Closely Related Tanacetum-Family Plants.</title>
        <authorList>
            <person name="Yamashiro T."/>
            <person name="Shiraishi A."/>
            <person name="Nakayama K."/>
            <person name="Satake H."/>
        </authorList>
    </citation>
    <scope>NUCLEOTIDE SEQUENCE</scope>
</reference>
<keyword evidence="1" id="KW-0479">Metal-binding</keyword>
<gene>
    <name evidence="6" type="ORF">Tco_1094818</name>
</gene>
<feature type="compositionally biased region" description="Polar residues" evidence="4">
    <location>
        <begin position="1941"/>
        <end position="1965"/>
    </location>
</feature>
<evidence type="ECO:0000259" key="5">
    <source>
        <dbReference type="PROSITE" id="PS50994"/>
    </source>
</evidence>
<dbReference type="Pfam" id="PF13976">
    <property type="entry name" value="gag_pre-integrs"/>
    <property type="match status" value="2"/>
</dbReference>
<evidence type="ECO:0000256" key="1">
    <source>
        <dbReference type="ARBA" id="ARBA00022723"/>
    </source>
</evidence>
<proteinExistence type="predicted"/>
<dbReference type="InterPro" id="IPR025724">
    <property type="entry name" value="GAG-pre-integrase_dom"/>
</dbReference>
<dbReference type="InterPro" id="IPR039537">
    <property type="entry name" value="Retrotran_Ty1/copia-like"/>
</dbReference>
<dbReference type="PANTHER" id="PTHR42648">
    <property type="entry name" value="TRANSPOSASE, PUTATIVE-RELATED"/>
    <property type="match status" value="1"/>
</dbReference>
<feature type="compositionally biased region" description="Polar residues" evidence="4">
    <location>
        <begin position="1749"/>
        <end position="1764"/>
    </location>
</feature>
<dbReference type="Gene3D" id="3.30.420.10">
    <property type="entry name" value="Ribonuclease H-like superfamily/Ribonuclease H"/>
    <property type="match status" value="2"/>
</dbReference>
<feature type="compositionally biased region" description="Polar residues" evidence="4">
    <location>
        <begin position="1923"/>
        <end position="1932"/>
    </location>
</feature>
<feature type="domain" description="Integrase catalytic" evidence="5">
    <location>
        <begin position="2084"/>
        <end position="2259"/>
    </location>
</feature>
<protein>
    <submittedName>
        <fullName evidence="6">Retrovirus-related pol polyprotein from transposon TNT 1-94</fullName>
    </submittedName>
</protein>
<feature type="region of interest" description="Disordered" evidence="4">
    <location>
        <begin position="1748"/>
        <end position="1784"/>
    </location>
</feature>
<keyword evidence="7" id="KW-1185">Reference proteome</keyword>
<dbReference type="Proteomes" id="UP001151760">
    <property type="component" value="Unassembled WGS sequence"/>
</dbReference>
<feature type="region of interest" description="Disordered" evidence="4">
    <location>
        <begin position="1923"/>
        <end position="1965"/>
    </location>
</feature>
<dbReference type="SUPFAM" id="SSF53098">
    <property type="entry name" value="Ribonuclease H-like"/>
    <property type="match status" value="2"/>
</dbReference>
<dbReference type="PROSITE" id="PS50994">
    <property type="entry name" value="INTEGRASE"/>
    <property type="match status" value="2"/>
</dbReference>
<reference evidence="6" key="2">
    <citation type="submission" date="2022-01" db="EMBL/GenBank/DDBJ databases">
        <authorList>
            <person name="Yamashiro T."/>
            <person name="Shiraishi A."/>
            <person name="Satake H."/>
            <person name="Nakayama K."/>
        </authorList>
    </citation>
    <scope>NUCLEOTIDE SEQUENCE</scope>
</reference>
<evidence type="ECO:0000313" key="6">
    <source>
        <dbReference type="EMBL" id="GJT99300.1"/>
    </source>
</evidence>
<dbReference type="InterPro" id="IPR012337">
    <property type="entry name" value="RNaseH-like_sf"/>
</dbReference>
<feature type="compositionally biased region" description="Pro residues" evidence="4">
    <location>
        <begin position="756"/>
        <end position="774"/>
    </location>
</feature>
<feature type="region of interest" description="Disordered" evidence="4">
    <location>
        <begin position="2369"/>
        <end position="2392"/>
    </location>
</feature>
<dbReference type="InterPro" id="IPR057670">
    <property type="entry name" value="SH3_retrovirus"/>
</dbReference>
<dbReference type="InterPro" id="IPR001584">
    <property type="entry name" value="Integrase_cat-core"/>
</dbReference>
<evidence type="ECO:0000256" key="4">
    <source>
        <dbReference type="SAM" id="MobiDB-lite"/>
    </source>
</evidence>
<dbReference type="SUPFAM" id="SSF56672">
    <property type="entry name" value="DNA/RNA polymerases"/>
    <property type="match status" value="1"/>
</dbReference>
<accession>A0ABQ5IHP6</accession>
<evidence type="ECO:0000313" key="7">
    <source>
        <dbReference type="Proteomes" id="UP001151760"/>
    </source>
</evidence>
<feature type="region of interest" description="Disordered" evidence="4">
    <location>
        <begin position="191"/>
        <end position="214"/>
    </location>
</feature>
<organism evidence="6 7">
    <name type="scientific">Tanacetum coccineum</name>
    <dbReference type="NCBI Taxonomy" id="301880"/>
    <lineage>
        <taxon>Eukaryota</taxon>
        <taxon>Viridiplantae</taxon>
        <taxon>Streptophyta</taxon>
        <taxon>Embryophyta</taxon>
        <taxon>Tracheophyta</taxon>
        <taxon>Spermatophyta</taxon>
        <taxon>Magnoliopsida</taxon>
        <taxon>eudicotyledons</taxon>
        <taxon>Gunneridae</taxon>
        <taxon>Pentapetalae</taxon>
        <taxon>asterids</taxon>
        <taxon>campanulids</taxon>
        <taxon>Asterales</taxon>
        <taxon>Asteraceae</taxon>
        <taxon>Asteroideae</taxon>
        <taxon>Anthemideae</taxon>
        <taxon>Anthemidinae</taxon>
        <taxon>Tanacetum</taxon>
    </lineage>
</organism>
<feature type="coiled-coil region" evidence="3">
    <location>
        <begin position="1571"/>
        <end position="1615"/>
    </location>
</feature>
<dbReference type="EMBL" id="BQNB010020758">
    <property type="protein sequence ID" value="GJT99300.1"/>
    <property type="molecule type" value="Genomic_DNA"/>
</dbReference>
<keyword evidence="3" id="KW-0175">Coiled coil</keyword>
<evidence type="ECO:0000256" key="3">
    <source>
        <dbReference type="SAM" id="Coils"/>
    </source>
</evidence>
<evidence type="ECO:0000256" key="2">
    <source>
        <dbReference type="ARBA" id="ARBA00022801"/>
    </source>
</evidence>
<dbReference type="InterPro" id="IPR043502">
    <property type="entry name" value="DNA/RNA_pol_sf"/>
</dbReference>
<dbReference type="Pfam" id="PF25597">
    <property type="entry name" value="SH3_retrovirus"/>
    <property type="match status" value="2"/>
</dbReference>
<dbReference type="InterPro" id="IPR036397">
    <property type="entry name" value="RNaseH_sf"/>
</dbReference>
<comment type="caution">
    <text evidence="6">The sequence shown here is derived from an EMBL/GenBank/DDBJ whole genome shotgun (WGS) entry which is preliminary data.</text>
</comment>
<dbReference type="InterPro" id="IPR013103">
    <property type="entry name" value="RVT_2"/>
</dbReference>
<dbReference type="PANTHER" id="PTHR42648:SF32">
    <property type="entry name" value="RIBONUCLEASE H-LIKE DOMAIN, GAG-PRE-INTEGRASE DOMAIN PROTEIN-RELATED"/>
    <property type="match status" value="1"/>
</dbReference>
<feature type="domain" description="Integrase catalytic" evidence="5">
    <location>
        <begin position="463"/>
        <end position="534"/>
    </location>
</feature>
<feature type="region of interest" description="Disordered" evidence="4">
    <location>
        <begin position="750"/>
        <end position="776"/>
    </location>
</feature>
<name>A0ABQ5IHP6_9ASTR</name>
<feature type="coiled-coil region" evidence="3">
    <location>
        <begin position="1260"/>
        <end position="1321"/>
    </location>
</feature>
<dbReference type="Pfam" id="PF14223">
    <property type="entry name" value="Retrotran_gag_2"/>
    <property type="match status" value="1"/>
</dbReference>
<dbReference type="Pfam" id="PF07727">
    <property type="entry name" value="RVT_2"/>
    <property type="match status" value="2"/>
</dbReference>
<dbReference type="Pfam" id="PF00665">
    <property type="entry name" value="rve"/>
    <property type="match status" value="1"/>
</dbReference>